<accession>A0A4Y6PY43</accession>
<accession>A0A5B8Y9U1</accession>
<keyword evidence="2" id="KW-1185">Reference proteome</keyword>
<gene>
    <name evidence="1" type="ORF">FIV42_21580</name>
</gene>
<dbReference type="Proteomes" id="UP000315995">
    <property type="component" value="Chromosome"/>
</dbReference>
<proteinExistence type="predicted"/>
<organism evidence="1 2">
    <name type="scientific">Persicimonas caeni</name>
    <dbReference type="NCBI Taxonomy" id="2292766"/>
    <lineage>
        <taxon>Bacteria</taxon>
        <taxon>Deltaproteobacteria</taxon>
        <taxon>Bradymonadales</taxon>
        <taxon>Bradymonadaceae</taxon>
        <taxon>Persicimonas</taxon>
    </lineage>
</organism>
<dbReference type="RefSeq" id="WP_141199703.1">
    <property type="nucleotide sequence ID" value="NZ_CP041186.1"/>
</dbReference>
<dbReference type="EMBL" id="CP041186">
    <property type="protein sequence ID" value="QDG53242.1"/>
    <property type="molecule type" value="Genomic_DNA"/>
</dbReference>
<evidence type="ECO:0000313" key="2">
    <source>
        <dbReference type="Proteomes" id="UP000315995"/>
    </source>
</evidence>
<dbReference type="AlphaFoldDB" id="A0A4Y6PY43"/>
<sequence length="902" mass="100067">MDSPPVEGGLVAGYDMKFRLSHLVAAAFLLSSTFAFSPQALAWNRDSHQRITELAYAYLKLYSICKDADLTEGKRELYNREFENCAGELRHSSSEGYTCESVQGYCEAKCRNRDSYETYLCVKDCVDANPEAEAAAQGEGCVEPYYYDPELAAEIESDVCAPVAYERTSVVWSDRCSVLGSTMKRLGITPEDAARTVSFYQNFQSTACPLADYPHKDEPGCAREDLNNPNEAQPLGQWDKAAYENQFIGRGFVNEPGPNRLYKPAVGELLSITNWVTTDSSDVAVDLTGSIIGFHTGALDKFADTYGLFFALPVLEEALKTGAEIAAGVGGGALALAAAVGGAIMCAVTCPITAFFGKCDDCFDKTWDTTKDILEETKDVIDSIEEENLFDVSDHKTEFFGGELTSMYHFMNASDDYDDRDGYGVPGALGPGLDLLFKNPLMNVFRFLVLDFKIDYSMSKRPLENYSVRNSDDQMRDSAHRGVFYWKRLGIQTYTFPPVDNLAYYWWHKWFEGRLNGRAEIELGVGEYGVMPLGAVLHGVQELTQPFHAWGITLQGHLPYEDSVSDNLDPVAASMRKVSNPKFFVNSADPDGEKRFLDRVGDYLFLIYWSGIGTCEIGTTEPCYKALRVRQLMHFLRAQTFGVDSEWDWSSDKPWTSWWDYELSREYTTNTAMPLAVASSIALLYEASQDPSRYGMVMDLQLSSFEHAGPVPGQPTPSSFTPVDFPDNYGAAAPSWECATATSRGADAVEKYFNNDMTGTELLQVAYAEKMRCEITAAGLPVPPDSELDANAKARVEILRSSLGWLEHGDNVRLEEELACTYADWPAEMAVGARNRYQERCDGLLDSDHDGVYDQNDECHTPESLLAKGYTAGSNGCVFTHEALSPPPVNPFSPGAMRRTKP</sequence>
<dbReference type="OrthoDB" id="1677163at2"/>
<name>A0A4Y6PY43_PERCE</name>
<protein>
    <submittedName>
        <fullName evidence="1">Uncharacterized protein</fullName>
    </submittedName>
</protein>
<evidence type="ECO:0000313" key="1">
    <source>
        <dbReference type="EMBL" id="QDG53242.1"/>
    </source>
</evidence>
<reference evidence="1 2" key="1">
    <citation type="submission" date="2019-06" db="EMBL/GenBank/DDBJ databases">
        <title>Persicimonas caeni gen. nov., sp. nov., a predatory bacterium isolated from solar saltern.</title>
        <authorList>
            <person name="Wang S."/>
        </authorList>
    </citation>
    <scope>NUCLEOTIDE SEQUENCE [LARGE SCALE GENOMIC DNA]</scope>
    <source>
        <strain evidence="1 2">YN101</strain>
    </source>
</reference>